<name>A0ABN7K039_9HYPH</name>
<dbReference type="InterPro" id="IPR001845">
    <property type="entry name" value="HTH_ArsR_DNA-bd_dom"/>
</dbReference>
<dbReference type="RefSeq" id="WP_142589953.1">
    <property type="nucleotide sequence ID" value="NZ_CABFWE030000016.1"/>
</dbReference>
<dbReference type="NCBIfam" id="NF033788">
    <property type="entry name" value="HTH_metalloreg"/>
    <property type="match status" value="1"/>
</dbReference>
<dbReference type="Pfam" id="PF12840">
    <property type="entry name" value="HTH_20"/>
    <property type="match status" value="1"/>
</dbReference>
<dbReference type="PROSITE" id="PS50987">
    <property type="entry name" value="HTH_ARSR_2"/>
    <property type="match status" value="1"/>
</dbReference>
<keyword evidence="3" id="KW-1185">Reference proteome</keyword>
<proteinExistence type="predicted"/>
<dbReference type="Gene3D" id="1.10.10.10">
    <property type="entry name" value="Winged helix-like DNA-binding domain superfamily/Winged helix DNA-binding domain"/>
    <property type="match status" value="1"/>
</dbReference>
<comment type="caution">
    <text evidence="2">The sequence shown here is derived from an EMBL/GenBank/DDBJ whole genome shotgun (WGS) entry which is preliminary data.</text>
</comment>
<reference evidence="2 3" key="1">
    <citation type="submission" date="2020-11" db="EMBL/GenBank/DDBJ databases">
        <authorList>
            <person name="Lassalle F."/>
        </authorList>
    </citation>
    <scope>NUCLEOTIDE SEQUENCE [LARGE SCALE GENOMIC DNA]</scope>
    <source>
        <strain evidence="2 3">AB21</strain>
    </source>
</reference>
<dbReference type="PANTHER" id="PTHR38600">
    <property type="entry name" value="TRANSCRIPTIONAL REGULATORY PROTEIN"/>
    <property type="match status" value="1"/>
</dbReference>
<dbReference type="InterPro" id="IPR036388">
    <property type="entry name" value="WH-like_DNA-bd_sf"/>
</dbReference>
<organism evidence="2 3">
    <name type="scientific">Pseudorhizobium halotolerans</name>
    <dbReference type="NCBI Taxonomy" id="1233081"/>
    <lineage>
        <taxon>Bacteria</taxon>
        <taxon>Pseudomonadati</taxon>
        <taxon>Pseudomonadota</taxon>
        <taxon>Alphaproteobacteria</taxon>
        <taxon>Hyphomicrobiales</taxon>
        <taxon>Rhizobiaceae</taxon>
        <taxon>Rhizobium/Agrobacterium group</taxon>
        <taxon>Pseudorhizobium</taxon>
    </lineage>
</organism>
<evidence type="ECO:0000259" key="1">
    <source>
        <dbReference type="PROSITE" id="PS50987"/>
    </source>
</evidence>
<dbReference type="PRINTS" id="PR00778">
    <property type="entry name" value="HTHARSR"/>
</dbReference>
<dbReference type="Proteomes" id="UP000601041">
    <property type="component" value="Unassembled WGS sequence"/>
</dbReference>
<dbReference type="CDD" id="cd00090">
    <property type="entry name" value="HTH_ARSR"/>
    <property type="match status" value="1"/>
</dbReference>
<dbReference type="PANTHER" id="PTHR38600:SF2">
    <property type="entry name" value="SLL0088 PROTEIN"/>
    <property type="match status" value="1"/>
</dbReference>
<sequence length="109" mass="12259">MATFHPHLPTIFAALSDPTRLKVVERLAMGPASISELSKPFEMAGPSFLKHIKVLENAGLVRSQKLGRVRSVTLVPDALRWVDEWADQHRGRWEQRLDQLGSFLSQGDN</sequence>
<feature type="domain" description="HTH arsR-type" evidence="1">
    <location>
        <begin position="1"/>
        <end position="94"/>
    </location>
</feature>
<dbReference type="InterPro" id="IPR011991">
    <property type="entry name" value="ArsR-like_HTH"/>
</dbReference>
<dbReference type="SMART" id="SM00418">
    <property type="entry name" value="HTH_ARSR"/>
    <property type="match status" value="1"/>
</dbReference>
<dbReference type="EMBL" id="CABFWE030000016">
    <property type="protein sequence ID" value="CAD7056013.1"/>
    <property type="molecule type" value="Genomic_DNA"/>
</dbReference>
<protein>
    <submittedName>
        <fullName evidence="2">Transcriptional regulator</fullName>
    </submittedName>
</protein>
<gene>
    <name evidence="2" type="ORF">RHAB21_00840</name>
</gene>
<dbReference type="SUPFAM" id="SSF46785">
    <property type="entry name" value="Winged helix' DNA-binding domain"/>
    <property type="match status" value="1"/>
</dbReference>
<evidence type="ECO:0000313" key="3">
    <source>
        <dbReference type="Proteomes" id="UP000601041"/>
    </source>
</evidence>
<accession>A0ABN7K039</accession>
<evidence type="ECO:0000313" key="2">
    <source>
        <dbReference type="EMBL" id="CAD7056013.1"/>
    </source>
</evidence>
<dbReference type="InterPro" id="IPR036390">
    <property type="entry name" value="WH_DNA-bd_sf"/>
</dbReference>